<dbReference type="InterPro" id="IPR000727">
    <property type="entry name" value="T_SNARE_dom"/>
</dbReference>
<feature type="transmembrane region" description="Helical" evidence="6">
    <location>
        <begin position="403"/>
        <end position="422"/>
    </location>
</feature>
<comment type="caution">
    <text evidence="9">The sequence shown here is derived from an EMBL/GenBank/DDBJ whole genome shotgun (WGS) entry which is preliminary data.</text>
</comment>
<dbReference type="EMBL" id="CAJNOM010000562">
    <property type="protein sequence ID" value="CAF1502032.1"/>
    <property type="molecule type" value="Genomic_DNA"/>
</dbReference>
<evidence type="ECO:0000256" key="4">
    <source>
        <dbReference type="ARBA" id="ARBA00022989"/>
    </source>
</evidence>
<sequence>MKDRLEELQGNVEKYDNDEDLNIAKHFAVIDMDGESMNDVFYKVNFLGNAIDKLAELINIIQSLQNAMLAPLPDIQSRNKLEEKILEIRQLGNTIRKNLNEMKKMQGMDTNTDEKNARQRIIEIHTDILTERFCDEMNKYYKSVVTYQEQCRTRIARQMQIAGFENTDDEIDKLLENGHSFLYPEIRVQLEKEKQTLYDMEARHLDIMKCEDSIRELHALFIDLADLINRQGADISSIADHVKNADEYLETIPHILPSKKSNRPAKKVILSLSSNSPLPYVQQQLIRYGDSIFLIFGVSGCCLNILLLSRRQFQTSSCCTYFQALSVIALIHITIALGLYLYTLDNIDPLGISIICKLRFYIVQSTAMMYRWCLTIACFDRYALSSADVRLRKFANVKIARRVVVAIILIWLVLTLHIPIFYNTINHICIIYNNIFASLYHSAFLTLTGCIIPISCMAICTLLIHRNLTLKRQRRQQNAPKAKENEKLQSRRDQQVLIMLLVQMIFYSITVIPLMTMYFYNAITIYLSKTLARIIIERFALFITEMINFLFPVCSFYLYTMASHMFRVELKAMLYSFLKLQWLKKNISIRPIDYEMKVKPKPTAHAIEFNSNKLERITEVSQERKNLSPDIIQ</sequence>
<evidence type="ECO:0000256" key="2">
    <source>
        <dbReference type="ARBA" id="ARBA00009063"/>
    </source>
</evidence>
<evidence type="ECO:0000259" key="8">
    <source>
        <dbReference type="PROSITE" id="PS50262"/>
    </source>
</evidence>
<dbReference type="SUPFAM" id="SSF81321">
    <property type="entry name" value="Family A G protein-coupled receptor-like"/>
    <property type="match status" value="1"/>
</dbReference>
<dbReference type="AlphaFoldDB" id="A0A815T7V8"/>
<comment type="similarity">
    <text evidence="2">Belongs to the syntaxin family.</text>
</comment>
<dbReference type="GO" id="GO:0000149">
    <property type="term" value="F:SNARE binding"/>
    <property type="evidence" value="ECO:0007669"/>
    <property type="project" value="TreeGrafter"/>
</dbReference>
<evidence type="ECO:0008006" key="11">
    <source>
        <dbReference type="Google" id="ProtNLM"/>
    </source>
</evidence>
<dbReference type="OrthoDB" id="10047122at2759"/>
<evidence type="ECO:0000256" key="6">
    <source>
        <dbReference type="SAM" id="Phobius"/>
    </source>
</evidence>
<evidence type="ECO:0000256" key="5">
    <source>
        <dbReference type="ARBA" id="ARBA00023136"/>
    </source>
</evidence>
<dbReference type="Pfam" id="PF00804">
    <property type="entry name" value="Syntaxin"/>
    <property type="match status" value="1"/>
</dbReference>
<dbReference type="SUPFAM" id="SSF47661">
    <property type="entry name" value="t-snare proteins"/>
    <property type="match status" value="1"/>
</dbReference>
<gene>
    <name evidence="9" type="ORF">QVE165_LOCUS43565</name>
</gene>
<dbReference type="PANTHER" id="PTHR19957">
    <property type="entry name" value="SYNTAXIN"/>
    <property type="match status" value="1"/>
</dbReference>
<comment type="subcellular location">
    <subcellularLocation>
        <location evidence="1">Membrane</location>
        <topology evidence="1">Single-pass type IV membrane protein</topology>
    </subcellularLocation>
</comment>
<name>A0A815T7V8_9BILA</name>
<dbReference type="GO" id="GO:0006887">
    <property type="term" value="P:exocytosis"/>
    <property type="evidence" value="ECO:0007669"/>
    <property type="project" value="TreeGrafter"/>
</dbReference>
<dbReference type="GO" id="GO:0012505">
    <property type="term" value="C:endomembrane system"/>
    <property type="evidence" value="ECO:0007669"/>
    <property type="project" value="TreeGrafter"/>
</dbReference>
<dbReference type="GO" id="GO:0005886">
    <property type="term" value="C:plasma membrane"/>
    <property type="evidence" value="ECO:0007669"/>
    <property type="project" value="TreeGrafter"/>
</dbReference>
<dbReference type="InterPro" id="IPR045242">
    <property type="entry name" value="Syntaxin"/>
</dbReference>
<feature type="domain" description="G-protein coupled receptors family 1 profile" evidence="8">
    <location>
        <begin position="300"/>
        <end position="559"/>
    </location>
</feature>
<feature type="transmembrane region" description="Helical" evidence="6">
    <location>
        <begin position="539"/>
        <end position="559"/>
    </location>
</feature>
<evidence type="ECO:0000313" key="9">
    <source>
        <dbReference type="EMBL" id="CAF1502032.1"/>
    </source>
</evidence>
<feature type="transmembrane region" description="Helical" evidence="6">
    <location>
        <begin position="442"/>
        <end position="465"/>
    </location>
</feature>
<reference evidence="9" key="1">
    <citation type="submission" date="2021-02" db="EMBL/GenBank/DDBJ databases">
        <authorList>
            <person name="Nowell W R."/>
        </authorList>
    </citation>
    <scope>NUCLEOTIDE SEQUENCE</scope>
</reference>
<dbReference type="Proteomes" id="UP000663832">
    <property type="component" value="Unassembled WGS sequence"/>
</dbReference>
<keyword evidence="3 6" id="KW-0812">Transmembrane</keyword>
<dbReference type="GO" id="GO:0006886">
    <property type="term" value="P:intracellular protein transport"/>
    <property type="evidence" value="ECO:0007669"/>
    <property type="project" value="TreeGrafter"/>
</dbReference>
<dbReference type="InterPro" id="IPR006011">
    <property type="entry name" value="Syntaxin_N"/>
</dbReference>
<dbReference type="PROSITE" id="PS50262">
    <property type="entry name" value="G_PROTEIN_RECEP_F1_2"/>
    <property type="match status" value="1"/>
</dbReference>
<organism evidence="9 10">
    <name type="scientific">Adineta steineri</name>
    <dbReference type="NCBI Taxonomy" id="433720"/>
    <lineage>
        <taxon>Eukaryota</taxon>
        <taxon>Metazoa</taxon>
        <taxon>Spiralia</taxon>
        <taxon>Gnathifera</taxon>
        <taxon>Rotifera</taxon>
        <taxon>Eurotatoria</taxon>
        <taxon>Bdelloidea</taxon>
        <taxon>Adinetida</taxon>
        <taxon>Adinetidae</taxon>
        <taxon>Adineta</taxon>
    </lineage>
</organism>
<keyword evidence="4 6" id="KW-1133">Transmembrane helix</keyword>
<keyword evidence="5 6" id="KW-0472">Membrane</keyword>
<evidence type="ECO:0000313" key="10">
    <source>
        <dbReference type="Proteomes" id="UP000663832"/>
    </source>
</evidence>
<dbReference type="CDD" id="cd00637">
    <property type="entry name" value="7tm_classA_rhodopsin-like"/>
    <property type="match status" value="1"/>
</dbReference>
<protein>
    <recommendedName>
        <fullName evidence="11">G-protein coupled receptors family 1 profile domain-containing protein</fullName>
    </recommendedName>
</protein>
<dbReference type="Gene3D" id="1.20.58.70">
    <property type="match status" value="1"/>
</dbReference>
<dbReference type="GO" id="GO:0005484">
    <property type="term" value="F:SNAP receptor activity"/>
    <property type="evidence" value="ECO:0007669"/>
    <property type="project" value="TreeGrafter"/>
</dbReference>
<dbReference type="GO" id="GO:0031201">
    <property type="term" value="C:SNARE complex"/>
    <property type="evidence" value="ECO:0007669"/>
    <property type="project" value="TreeGrafter"/>
</dbReference>
<accession>A0A815T7V8</accession>
<keyword evidence="10" id="KW-1185">Reference proteome</keyword>
<feature type="transmembrane region" description="Helical" evidence="6">
    <location>
        <begin position="362"/>
        <end position="382"/>
    </location>
</feature>
<feature type="transmembrane region" description="Helical" evidence="6">
    <location>
        <begin position="321"/>
        <end position="342"/>
    </location>
</feature>
<dbReference type="PANTHER" id="PTHR19957:SF307">
    <property type="entry name" value="PROTEIN SSO1-RELATED"/>
    <property type="match status" value="1"/>
</dbReference>
<evidence type="ECO:0000256" key="3">
    <source>
        <dbReference type="ARBA" id="ARBA00022692"/>
    </source>
</evidence>
<evidence type="ECO:0000256" key="1">
    <source>
        <dbReference type="ARBA" id="ARBA00004211"/>
    </source>
</evidence>
<dbReference type="InterPro" id="IPR010989">
    <property type="entry name" value="SNARE"/>
</dbReference>
<evidence type="ECO:0000259" key="7">
    <source>
        <dbReference type="PROSITE" id="PS50192"/>
    </source>
</evidence>
<feature type="transmembrane region" description="Helical" evidence="6">
    <location>
        <begin position="496"/>
        <end position="519"/>
    </location>
</feature>
<dbReference type="GO" id="GO:0006906">
    <property type="term" value="P:vesicle fusion"/>
    <property type="evidence" value="ECO:0007669"/>
    <property type="project" value="TreeGrafter"/>
</dbReference>
<dbReference type="PROSITE" id="PS50192">
    <property type="entry name" value="T_SNARE"/>
    <property type="match status" value="1"/>
</dbReference>
<dbReference type="InterPro" id="IPR017452">
    <property type="entry name" value="GPCR_Rhodpsn_7TM"/>
</dbReference>
<feature type="transmembrane region" description="Helical" evidence="6">
    <location>
        <begin position="291"/>
        <end position="309"/>
    </location>
</feature>
<dbReference type="GO" id="GO:0048278">
    <property type="term" value="P:vesicle docking"/>
    <property type="evidence" value="ECO:0007669"/>
    <property type="project" value="TreeGrafter"/>
</dbReference>
<feature type="domain" description="T-SNARE coiled-coil homology" evidence="7">
    <location>
        <begin position="197"/>
        <end position="250"/>
    </location>
</feature>
<proteinExistence type="inferred from homology"/>
<dbReference type="Gene3D" id="1.20.1070.10">
    <property type="entry name" value="Rhodopsin 7-helix transmembrane proteins"/>
    <property type="match status" value="1"/>
</dbReference>